<dbReference type="Pfam" id="PF00639">
    <property type="entry name" value="Rotamase"/>
    <property type="match status" value="2"/>
</dbReference>
<dbReference type="EMBL" id="JBHTJL010000011">
    <property type="protein sequence ID" value="MFD1063556.1"/>
    <property type="molecule type" value="Genomic_DNA"/>
</dbReference>
<dbReference type="InterPro" id="IPR050245">
    <property type="entry name" value="PrsA_foldase"/>
</dbReference>
<organism evidence="3 4">
    <name type="scientific">Winogradskyella litorisediminis</name>
    <dbReference type="NCBI Taxonomy" id="1156618"/>
    <lineage>
        <taxon>Bacteria</taxon>
        <taxon>Pseudomonadati</taxon>
        <taxon>Bacteroidota</taxon>
        <taxon>Flavobacteriia</taxon>
        <taxon>Flavobacteriales</taxon>
        <taxon>Flavobacteriaceae</taxon>
        <taxon>Winogradskyella</taxon>
    </lineage>
</organism>
<dbReference type="PROSITE" id="PS50198">
    <property type="entry name" value="PPIC_PPIASE_2"/>
    <property type="match status" value="2"/>
</dbReference>
<sequence>MDIRFYKVLCLLFFVNITFSQQYKTLLTIDDEAVSTSEFLKLYNKNLDLVKDDSQKDIDNYLQLFIDYKLKLKEAKRLGLDEDANYKREFENYKKQLTKNYISDNKVTDALVKEAYERLLYDIKASHIVILDNPEVEDTLVAYNALLGYRKILKSEGYDAAKSKHHIDKKVLVEDLGYFSAFRMVYDFETAAYNTKPGEVSMPFKTDFGYHVVKVDEKRPSRGTMEAAHIMIALKQKDSTINPKERINDIFNRLQNGEAFDALAKQFSDDKSSARNGGKLRAFKSGELSSAIFEDAAFGLKNPGDISEPVKTEYGWHIIQLIKKEPIQSFEDMKASLEARVKRDARSKLINSAMVKELSQRYAIVKNPKTRAYFLPILENAYLAGKFNLPADFKSNEAVITVNDSIFTNAEFLQQLKARQRQYMREKTKINKVVDKELDLFYENSILEYRKDNLANENEEFADILKEYRDGLLLFALMEKEIWNKASKDTIGLKNYYEANLSKYQWQDRVEATIVSSPSKEDAEQLQLLLQSNDSIQQVKEQLKSSGKVGYIFSTGIFEKTDSKLPSDLEFKSGVSKIYNHNGSYQVYVIKAILPAAPKTLKEARGSVVNDYQNEIESQWLSELRNRFKVKVNDKVLNAIKDKMN</sequence>
<name>A0ABW3N7S6_9FLAO</name>
<dbReference type="PANTHER" id="PTHR47245:SF2">
    <property type="entry name" value="PEPTIDYL-PROLYL CIS-TRANS ISOMERASE HP_0175-RELATED"/>
    <property type="match status" value="1"/>
</dbReference>
<dbReference type="Proteomes" id="UP001597013">
    <property type="component" value="Unassembled WGS sequence"/>
</dbReference>
<keyword evidence="1 3" id="KW-0413">Isomerase</keyword>
<dbReference type="RefSeq" id="WP_386130667.1">
    <property type="nucleotide sequence ID" value="NZ_JBHTJL010000011.1"/>
</dbReference>
<dbReference type="PANTHER" id="PTHR47245">
    <property type="entry name" value="PEPTIDYLPROLYL ISOMERASE"/>
    <property type="match status" value="1"/>
</dbReference>
<dbReference type="Pfam" id="PF13145">
    <property type="entry name" value="Rotamase_2"/>
    <property type="match status" value="1"/>
</dbReference>
<feature type="domain" description="PpiC" evidence="2">
    <location>
        <begin position="120"/>
        <end position="217"/>
    </location>
</feature>
<comment type="caution">
    <text evidence="3">The sequence shown here is derived from an EMBL/GenBank/DDBJ whole genome shotgun (WGS) entry which is preliminary data.</text>
</comment>
<accession>A0ABW3N7S6</accession>
<dbReference type="InterPro" id="IPR046357">
    <property type="entry name" value="PPIase_dom_sf"/>
</dbReference>
<keyword evidence="1" id="KW-0697">Rotamase</keyword>
<evidence type="ECO:0000313" key="3">
    <source>
        <dbReference type="EMBL" id="MFD1063556.1"/>
    </source>
</evidence>
<evidence type="ECO:0000313" key="4">
    <source>
        <dbReference type="Proteomes" id="UP001597013"/>
    </source>
</evidence>
<keyword evidence="4" id="KW-1185">Reference proteome</keyword>
<reference evidence="4" key="1">
    <citation type="journal article" date="2019" name="Int. J. Syst. Evol. Microbiol.">
        <title>The Global Catalogue of Microorganisms (GCM) 10K type strain sequencing project: providing services to taxonomists for standard genome sequencing and annotation.</title>
        <authorList>
            <consortium name="The Broad Institute Genomics Platform"/>
            <consortium name="The Broad Institute Genome Sequencing Center for Infectious Disease"/>
            <person name="Wu L."/>
            <person name="Ma J."/>
        </authorList>
    </citation>
    <scope>NUCLEOTIDE SEQUENCE [LARGE SCALE GENOMIC DNA]</scope>
    <source>
        <strain evidence="4">CCUG 62215</strain>
    </source>
</reference>
<evidence type="ECO:0000256" key="1">
    <source>
        <dbReference type="PROSITE-ProRule" id="PRU00278"/>
    </source>
</evidence>
<dbReference type="Gene3D" id="3.10.50.40">
    <property type="match status" value="2"/>
</dbReference>
<gene>
    <name evidence="3" type="ORF">ACFQ1Q_09890</name>
</gene>
<protein>
    <submittedName>
        <fullName evidence="3">Peptidylprolyl isomerase</fullName>
        <ecNumber evidence="3">5.2.1.8</ecNumber>
    </submittedName>
</protein>
<dbReference type="EC" id="5.2.1.8" evidence="3"/>
<evidence type="ECO:0000259" key="2">
    <source>
        <dbReference type="PROSITE" id="PS50198"/>
    </source>
</evidence>
<dbReference type="GO" id="GO:0003755">
    <property type="term" value="F:peptidyl-prolyl cis-trans isomerase activity"/>
    <property type="evidence" value="ECO:0007669"/>
    <property type="project" value="UniProtKB-EC"/>
</dbReference>
<feature type="domain" description="PpiC" evidence="2">
    <location>
        <begin position="222"/>
        <end position="323"/>
    </location>
</feature>
<proteinExistence type="predicted"/>
<dbReference type="InterPro" id="IPR000297">
    <property type="entry name" value="PPIase_PpiC"/>
</dbReference>
<dbReference type="SUPFAM" id="SSF54534">
    <property type="entry name" value="FKBP-like"/>
    <property type="match status" value="2"/>
</dbReference>